<dbReference type="InterPro" id="IPR017972">
    <property type="entry name" value="Cyt_P450_CS"/>
</dbReference>
<comment type="cofactor">
    <cofactor evidence="1 8">
        <name>heme</name>
        <dbReference type="ChEBI" id="CHEBI:30413"/>
    </cofactor>
</comment>
<accession>A0A0N0DBB2</accession>
<evidence type="ECO:0000256" key="4">
    <source>
        <dbReference type="ARBA" id="ARBA00022723"/>
    </source>
</evidence>
<dbReference type="SUPFAM" id="SSF48264">
    <property type="entry name" value="Cytochrome P450"/>
    <property type="match status" value="1"/>
</dbReference>
<dbReference type="PANTHER" id="PTHR46206">
    <property type="entry name" value="CYTOCHROME P450"/>
    <property type="match status" value="1"/>
</dbReference>
<keyword evidence="11" id="KW-1185">Reference proteome</keyword>
<dbReference type="Gene3D" id="1.10.630.10">
    <property type="entry name" value="Cytochrome P450"/>
    <property type="match status" value="1"/>
</dbReference>
<evidence type="ECO:0000256" key="1">
    <source>
        <dbReference type="ARBA" id="ARBA00001971"/>
    </source>
</evidence>
<dbReference type="Proteomes" id="UP000037904">
    <property type="component" value="Unassembled WGS sequence"/>
</dbReference>
<gene>
    <name evidence="10" type="ORF">FLAG1_10714</name>
</gene>
<evidence type="ECO:0000256" key="8">
    <source>
        <dbReference type="PIRSR" id="PIRSR602401-1"/>
    </source>
</evidence>
<protein>
    <submittedName>
        <fullName evidence="10">Cytochrome p450 monooxygenase</fullName>
    </submittedName>
</protein>
<reference evidence="10 11" key="1">
    <citation type="submission" date="2015-04" db="EMBL/GenBank/DDBJ databases">
        <title>The draft genome sequence of Fusarium langsethiae, a T-2/HT-2 mycotoxin producer.</title>
        <authorList>
            <person name="Lysoe E."/>
            <person name="Divon H.H."/>
            <person name="Terzi V."/>
            <person name="Orru L."/>
            <person name="Lamontanara A."/>
            <person name="Kolseth A.-K."/>
            <person name="Frandsen R.J."/>
            <person name="Nielsen K."/>
            <person name="Thrane U."/>
        </authorList>
    </citation>
    <scope>NUCLEOTIDE SEQUENCE [LARGE SCALE GENOMIC DNA]</scope>
    <source>
        <strain evidence="10 11">Fl201059</strain>
    </source>
</reference>
<evidence type="ECO:0000256" key="2">
    <source>
        <dbReference type="ARBA" id="ARBA00010617"/>
    </source>
</evidence>
<keyword evidence="4 8" id="KW-0479">Metal-binding</keyword>
<dbReference type="EMBL" id="JXCE01000618">
    <property type="protein sequence ID" value="KPA36514.1"/>
    <property type="molecule type" value="Genomic_DNA"/>
</dbReference>
<keyword evidence="3 8" id="KW-0349">Heme</keyword>
<dbReference type="GO" id="GO:0016705">
    <property type="term" value="F:oxidoreductase activity, acting on paired donors, with incorporation or reduction of molecular oxygen"/>
    <property type="evidence" value="ECO:0007669"/>
    <property type="project" value="InterPro"/>
</dbReference>
<name>A0A0N0DBB2_FUSLA</name>
<evidence type="ECO:0000256" key="3">
    <source>
        <dbReference type="ARBA" id="ARBA00022617"/>
    </source>
</evidence>
<dbReference type="GO" id="GO:0020037">
    <property type="term" value="F:heme binding"/>
    <property type="evidence" value="ECO:0007669"/>
    <property type="project" value="InterPro"/>
</dbReference>
<keyword evidence="6 8" id="KW-0408">Iron</keyword>
<comment type="similarity">
    <text evidence="2 9">Belongs to the cytochrome P450 family.</text>
</comment>
<evidence type="ECO:0000313" key="10">
    <source>
        <dbReference type="EMBL" id="KPA36514.1"/>
    </source>
</evidence>
<dbReference type="PRINTS" id="PR00463">
    <property type="entry name" value="EP450I"/>
</dbReference>
<keyword evidence="7 9" id="KW-0503">Monooxygenase</keyword>
<proteinExistence type="inferred from homology"/>
<evidence type="ECO:0000256" key="6">
    <source>
        <dbReference type="ARBA" id="ARBA00023004"/>
    </source>
</evidence>
<organism evidence="10 11">
    <name type="scientific">Fusarium langsethiae</name>
    <dbReference type="NCBI Taxonomy" id="179993"/>
    <lineage>
        <taxon>Eukaryota</taxon>
        <taxon>Fungi</taxon>
        <taxon>Dikarya</taxon>
        <taxon>Ascomycota</taxon>
        <taxon>Pezizomycotina</taxon>
        <taxon>Sordariomycetes</taxon>
        <taxon>Hypocreomycetidae</taxon>
        <taxon>Hypocreales</taxon>
        <taxon>Nectriaceae</taxon>
        <taxon>Fusarium</taxon>
    </lineage>
</organism>
<feature type="binding site" description="axial binding residue" evidence="8">
    <location>
        <position position="471"/>
    </location>
    <ligand>
        <name>heme</name>
        <dbReference type="ChEBI" id="CHEBI:30413"/>
    </ligand>
    <ligandPart>
        <name>Fe</name>
        <dbReference type="ChEBI" id="CHEBI:18248"/>
    </ligandPart>
</feature>
<dbReference type="Pfam" id="PF00067">
    <property type="entry name" value="p450"/>
    <property type="match status" value="2"/>
</dbReference>
<dbReference type="AlphaFoldDB" id="A0A0N0DBB2"/>
<evidence type="ECO:0000256" key="7">
    <source>
        <dbReference type="ARBA" id="ARBA00023033"/>
    </source>
</evidence>
<dbReference type="PROSITE" id="PS00086">
    <property type="entry name" value="CYTOCHROME_P450"/>
    <property type="match status" value="1"/>
</dbReference>
<keyword evidence="5 9" id="KW-0560">Oxidoreductase</keyword>
<evidence type="ECO:0000256" key="9">
    <source>
        <dbReference type="RuleBase" id="RU000461"/>
    </source>
</evidence>
<dbReference type="InterPro" id="IPR001128">
    <property type="entry name" value="Cyt_P450"/>
</dbReference>
<dbReference type="GO" id="GO:0004497">
    <property type="term" value="F:monooxygenase activity"/>
    <property type="evidence" value="ECO:0007669"/>
    <property type="project" value="UniProtKB-KW"/>
</dbReference>
<sequence>MNSSTIVDSFRTELGPVVPAKPLVYLTVLLLAVVFYLRQGPKSSIPLLNPKGRFDLTGNQIKKEFDTACKGMLTSWFASNPDRAVRLNCDTGTATVLPPKFAVEVSNNREFDLFEFLKGAYHVQLPGFDGLKEVCQPAHLVNNVIQKDLTKALPKLTKPASEEAGAAIDRIFTTEQGDSILQIITCTTSRVFLGEKICRNEEWLKTAKAHAAGVFTAGYELRLWPAPIRPIIHWFLPRCREARAQVGKARDIIMPIVMERRAEKLQRESQGKPAPEYNDAIYWFERATGGKGYDPVGAQLALSFSSIYTTTDLVCQVLINIAQNPEILEPLRDEIRSVIGDKGWQSNSLFNMRLLDSVMKETQRLKPIESGKSTPPNPSLYAVADITNASALMRSLAVTDVKLSDGTIVPKGDVVAVSSHQMWNPERFQEPVKFDPYRFYHLRQEPGKEAASQLANTSVDQYGFGLGRRACPGRFFATNSAKIVLTHILMKYDWKLQDGFEPKPIYRAFGVRFDPRTVLEARRREEHFDI</sequence>
<dbReference type="GO" id="GO:0005506">
    <property type="term" value="F:iron ion binding"/>
    <property type="evidence" value="ECO:0007669"/>
    <property type="project" value="InterPro"/>
</dbReference>
<evidence type="ECO:0000256" key="5">
    <source>
        <dbReference type="ARBA" id="ARBA00023002"/>
    </source>
</evidence>
<dbReference type="InterPro" id="IPR002401">
    <property type="entry name" value="Cyt_P450_E_grp-I"/>
</dbReference>
<comment type="caution">
    <text evidence="10">The sequence shown here is derived from an EMBL/GenBank/DDBJ whole genome shotgun (WGS) entry which is preliminary data.</text>
</comment>
<evidence type="ECO:0000313" key="11">
    <source>
        <dbReference type="Proteomes" id="UP000037904"/>
    </source>
</evidence>
<dbReference type="InterPro" id="IPR036396">
    <property type="entry name" value="Cyt_P450_sf"/>
</dbReference>
<dbReference type="CDD" id="cd11041">
    <property type="entry name" value="CYP503A1-like"/>
    <property type="match status" value="1"/>
</dbReference>
<dbReference type="PANTHER" id="PTHR46206:SF2">
    <property type="entry name" value="CYTOCHROME P450 MONOOXYGENASE AUSG-RELATED"/>
    <property type="match status" value="1"/>
</dbReference>